<evidence type="ECO:0008006" key="4">
    <source>
        <dbReference type="Google" id="ProtNLM"/>
    </source>
</evidence>
<accession>A0ABV3HJY7</accession>
<proteinExistence type="predicted"/>
<feature type="compositionally biased region" description="Polar residues" evidence="1">
    <location>
        <begin position="1"/>
        <end position="11"/>
    </location>
</feature>
<feature type="compositionally biased region" description="Basic and acidic residues" evidence="1">
    <location>
        <begin position="22"/>
        <end position="36"/>
    </location>
</feature>
<comment type="caution">
    <text evidence="2">The sequence shown here is derived from an EMBL/GenBank/DDBJ whole genome shotgun (WGS) entry which is preliminary data.</text>
</comment>
<organism evidence="2 3">
    <name type="scientific">Nonomuraea bangladeshensis</name>
    <dbReference type="NCBI Taxonomy" id="404385"/>
    <lineage>
        <taxon>Bacteria</taxon>
        <taxon>Bacillati</taxon>
        <taxon>Actinomycetota</taxon>
        <taxon>Actinomycetes</taxon>
        <taxon>Streptosporangiales</taxon>
        <taxon>Streptosporangiaceae</taxon>
        <taxon>Nonomuraea</taxon>
    </lineage>
</organism>
<evidence type="ECO:0000256" key="1">
    <source>
        <dbReference type="SAM" id="MobiDB-lite"/>
    </source>
</evidence>
<dbReference type="RefSeq" id="WP_364462485.1">
    <property type="nucleotide sequence ID" value="NZ_JBFARM010000018.1"/>
</dbReference>
<gene>
    <name evidence="2" type="ORF">AB0K40_43515</name>
</gene>
<reference evidence="2 3" key="1">
    <citation type="submission" date="2024-06" db="EMBL/GenBank/DDBJ databases">
        <title>The Natural Products Discovery Center: Release of the First 8490 Sequenced Strains for Exploring Actinobacteria Biosynthetic Diversity.</title>
        <authorList>
            <person name="Kalkreuter E."/>
            <person name="Kautsar S.A."/>
            <person name="Yang D."/>
            <person name="Bader C.D."/>
            <person name="Teijaro C.N."/>
            <person name="Fluegel L."/>
            <person name="Davis C.M."/>
            <person name="Simpson J.R."/>
            <person name="Lauterbach L."/>
            <person name="Steele A.D."/>
            <person name="Gui C."/>
            <person name="Meng S."/>
            <person name="Li G."/>
            <person name="Viehrig K."/>
            <person name="Ye F."/>
            <person name="Su P."/>
            <person name="Kiefer A.F."/>
            <person name="Nichols A."/>
            <person name="Cepeda A.J."/>
            <person name="Yan W."/>
            <person name="Fan B."/>
            <person name="Jiang Y."/>
            <person name="Adhikari A."/>
            <person name="Zheng C.-J."/>
            <person name="Schuster L."/>
            <person name="Cowan T.M."/>
            <person name="Smanski M.J."/>
            <person name="Chevrette M.G."/>
            <person name="De Carvalho L.P.S."/>
            <person name="Shen B."/>
        </authorList>
    </citation>
    <scope>NUCLEOTIDE SEQUENCE [LARGE SCALE GENOMIC DNA]</scope>
    <source>
        <strain evidence="2 3">NPDC049574</strain>
    </source>
</reference>
<feature type="region of interest" description="Disordered" evidence="1">
    <location>
        <begin position="1"/>
        <end position="58"/>
    </location>
</feature>
<keyword evidence="3" id="KW-1185">Reference proteome</keyword>
<sequence>MSTPEENQAKTGTEPLLDAAQEDEKSLREPADEPRHAGQAAMEEAQEEEDAEGGESTD</sequence>
<dbReference type="Proteomes" id="UP001552427">
    <property type="component" value="Unassembled WGS sequence"/>
</dbReference>
<feature type="compositionally biased region" description="Acidic residues" evidence="1">
    <location>
        <begin position="44"/>
        <end position="58"/>
    </location>
</feature>
<name>A0ABV3HJY7_9ACTN</name>
<protein>
    <recommendedName>
        <fullName evidence="4">Nucleotide exchange factor GrpE</fullName>
    </recommendedName>
</protein>
<dbReference type="EMBL" id="JBFARM010000018">
    <property type="protein sequence ID" value="MEV4292420.1"/>
    <property type="molecule type" value="Genomic_DNA"/>
</dbReference>
<evidence type="ECO:0000313" key="3">
    <source>
        <dbReference type="Proteomes" id="UP001552427"/>
    </source>
</evidence>
<evidence type="ECO:0000313" key="2">
    <source>
        <dbReference type="EMBL" id="MEV4292420.1"/>
    </source>
</evidence>